<accession>A0A2N1NT42</accession>
<dbReference type="Proteomes" id="UP000233469">
    <property type="component" value="Unassembled WGS sequence"/>
</dbReference>
<name>A0A2N1NT42_9GLOM</name>
<evidence type="ECO:0000256" key="1">
    <source>
        <dbReference type="SAM" id="MobiDB-lite"/>
    </source>
</evidence>
<protein>
    <submittedName>
        <fullName evidence="2">Uncharacterized protein</fullName>
    </submittedName>
</protein>
<feature type="compositionally biased region" description="Low complexity" evidence="1">
    <location>
        <begin position="149"/>
        <end position="161"/>
    </location>
</feature>
<comment type="caution">
    <text evidence="2">The sequence shown here is derived from an EMBL/GenBank/DDBJ whole genome shotgun (WGS) entry which is preliminary data.</text>
</comment>
<dbReference type="VEuPathDB" id="FungiDB:FUN_014865"/>
<reference evidence="2 3" key="2">
    <citation type="submission" date="2017-10" db="EMBL/GenBank/DDBJ databases">
        <title>Extensive intraspecific genome diversity in a model arbuscular mycorrhizal fungus.</title>
        <authorList>
            <person name="Chen E.C.H."/>
            <person name="Morin E."/>
            <person name="Baudet D."/>
            <person name="Noel J."/>
            <person name="Ndikumana S."/>
            <person name="Charron P."/>
            <person name="St-Onge C."/>
            <person name="Giorgi J."/>
            <person name="Grigoriev I.V."/>
            <person name="Roux C."/>
            <person name="Martin F.M."/>
            <person name="Corradi N."/>
        </authorList>
    </citation>
    <scope>NUCLEOTIDE SEQUENCE [LARGE SCALE GENOMIC DNA]</scope>
    <source>
        <strain evidence="2 3">C2</strain>
    </source>
</reference>
<feature type="region of interest" description="Disordered" evidence="1">
    <location>
        <begin position="90"/>
        <end position="207"/>
    </location>
</feature>
<feature type="compositionally biased region" description="Polar residues" evidence="1">
    <location>
        <begin position="43"/>
        <end position="60"/>
    </location>
</feature>
<sequence>MDPDEIINSNSDNVKESSTNNEQRERSKVQKTVSLARKRRGTHSNGDGSSSSTKQTFATAINQILHRRASVSSQRPKDLIAEINTNRLETTNNIQNASPPSPVAVNAPIKQQPQNQPSQNQSSHSTQQPPFQRLLRKKSIRTSNNGQYSPVSPSQSSPLSPTVEEDFSDSLSDIDSNNNLNNNLNNKRMQHGTNSSSNHSVNSSASSISSPRKQFLFEISSREQKLLISSQTSQTKDEKLLKKAKIFLDAKQRPKARIASLWSFTEKTDRPSSFTSKEFLNLNKILLLLRKIFLFIPDRIRLGWQKKQIANILSILLDHGNHPRVRIQGFQLLILWLNDQTMELDECLHLYSNAISLDIFFFDQIKSMDEKTYHTKDKGWRKSYIPLALGQELIRGFLSNIFVIFPFSENDLNVNHLLIGDNEH</sequence>
<feature type="compositionally biased region" description="Low complexity" evidence="1">
    <location>
        <begin position="169"/>
        <end position="186"/>
    </location>
</feature>
<dbReference type="EMBL" id="LLXL01000151">
    <property type="protein sequence ID" value="PKK77034.1"/>
    <property type="molecule type" value="Genomic_DNA"/>
</dbReference>
<dbReference type="AlphaFoldDB" id="A0A2N1NT42"/>
<gene>
    <name evidence="2" type="ORF">RhiirC2_862197</name>
</gene>
<dbReference type="VEuPathDB" id="FungiDB:RhiirFUN_012042"/>
<feature type="compositionally biased region" description="Polar residues" evidence="1">
    <location>
        <begin position="7"/>
        <end position="21"/>
    </location>
</feature>
<organism evidence="2 3">
    <name type="scientific">Rhizophagus irregularis</name>
    <dbReference type="NCBI Taxonomy" id="588596"/>
    <lineage>
        <taxon>Eukaryota</taxon>
        <taxon>Fungi</taxon>
        <taxon>Fungi incertae sedis</taxon>
        <taxon>Mucoromycota</taxon>
        <taxon>Glomeromycotina</taxon>
        <taxon>Glomeromycetes</taxon>
        <taxon>Glomerales</taxon>
        <taxon>Glomeraceae</taxon>
        <taxon>Rhizophagus</taxon>
    </lineage>
</organism>
<feature type="compositionally biased region" description="Low complexity" evidence="1">
    <location>
        <begin position="194"/>
        <end position="207"/>
    </location>
</feature>
<reference evidence="2 3" key="1">
    <citation type="submission" date="2016-04" db="EMBL/GenBank/DDBJ databases">
        <title>Genome analyses suggest a sexual origin of heterokaryosis in a supposedly ancient asexual fungus.</title>
        <authorList>
            <person name="Ropars J."/>
            <person name="Sedzielewska K."/>
            <person name="Noel J."/>
            <person name="Charron P."/>
            <person name="Farinelli L."/>
            <person name="Marton T."/>
            <person name="Kruger M."/>
            <person name="Pelin A."/>
            <person name="Brachmann A."/>
            <person name="Corradi N."/>
        </authorList>
    </citation>
    <scope>NUCLEOTIDE SEQUENCE [LARGE SCALE GENOMIC DNA]</scope>
    <source>
        <strain evidence="2 3">C2</strain>
    </source>
</reference>
<feature type="region of interest" description="Disordered" evidence="1">
    <location>
        <begin position="1"/>
        <end position="60"/>
    </location>
</feature>
<evidence type="ECO:0000313" key="2">
    <source>
        <dbReference type="EMBL" id="PKK77034.1"/>
    </source>
</evidence>
<feature type="compositionally biased region" description="Low complexity" evidence="1">
    <location>
        <begin position="103"/>
        <end position="130"/>
    </location>
</feature>
<evidence type="ECO:0000313" key="3">
    <source>
        <dbReference type="Proteomes" id="UP000233469"/>
    </source>
</evidence>
<proteinExistence type="predicted"/>
<dbReference type="VEuPathDB" id="FungiDB:RhiirA1_363742"/>